<feature type="region of interest" description="Disordered" evidence="1">
    <location>
        <begin position="148"/>
        <end position="173"/>
    </location>
</feature>
<accession>A0A9J6E714</accession>
<dbReference type="Proteomes" id="UP000821866">
    <property type="component" value="Chromosome 3"/>
</dbReference>
<gene>
    <name evidence="2" type="ORF">HPB51_006803</name>
</gene>
<evidence type="ECO:0000256" key="1">
    <source>
        <dbReference type="SAM" id="MobiDB-lite"/>
    </source>
</evidence>
<evidence type="ECO:0000313" key="3">
    <source>
        <dbReference type="Proteomes" id="UP000821866"/>
    </source>
</evidence>
<proteinExistence type="predicted"/>
<reference evidence="2" key="2">
    <citation type="submission" date="2021-09" db="EMBL/GenBank/DDBJ databases">
        <authorList>
            <person name="Jia N."/>
            <person name="Wang J."/>
            <person name="Shi W."/>
            <person name="Du L."/>
            <person name="Sun Y."/>
            <person name="Zhan W."/>
            <person name="Jiang J."/>
            <person name="Wang Q."/>
            <person name="Zhang B."/>
            <person name="Ji P."/>
            <person name="Sakyi L.B."/>
            <person name="Cui X."/>
            <person name="Yuan T."/>
            <person name="Jiang B."/>
            <person name="Yang W."/>
            <person name="Lam T.T.-Y."/>
            <person name="Chang Q."/>
            <person name="Ding S."/>
            <person name="Wang X."/>
            <person name="Zhu J."/>
            <person name="Ruan X."/>
            <person name="Zhao L."/>
            <person name="Wei J."/>
            <person name="Que T."/>
            <person name="Du C."/>
            <person name="Cheng J."/>
            <person name="Dai P."/>
            <person name="Han X."/>
            <person name="Huang E."/>
            <person name="Gao Y."/>
            <person name="Liu J."/>
            <person name="Shao H."/>
            <person name="Ye R."/>
            <person name="Li L."/>
            <person name="Wei W."/>
            <person name="Wang X."/>
            <person name="Wang C."/>
            <person name="Huo Q."/>
            <person name="Li W."/>
            <person name="Guo W."/>
            <person name="Chen H."/>
            <person name="Chen S."/>
            <person name="Zhou L."/>
            <person name="Zhou L."/>
            <person name="Ni X."/>
            <person name="Tian J."/>
            <person name="Zhou Y."/>
            <person name="Sheng Y."/>
            <person name="Liu T."/>
            <person name="Pan Y."/>
            <person name="Xia L."/>
            <person name="Li J."/>
            <person name="Zhao F."/>
            <person name="Cao W."/>
        </authorList>
    </citation>
    <scope>NUCLEOTIDE SEQUENCE</scope>
    <source>
        <strain evidence="2">Rmic-2018</strain>
        <tissue evidence="2">Larvae</tissue>
    </source>
</reference>
<evidence type="ECO:0000313" key="2">
    <source>
        <dbReference type="EMBL" id="KAH8030371.1"/>
    </source>
</evidence>
<dbReference type="InterPro" id="IPR011993">
    <property type="entry name" value="PH-like_dom_sf"/>
</dbReference>
<dbReference type="AlphaFoldDB" id="A0A9J6E714"/>
<protein>
    <submittedName>
        <fullName evidence="2">Uncharacterized protein</fullName>
    </submittedName>
</protein>
<name>A0A9J6E714_RHIMP</name>
<reference evidence="2" key="1">
    <citation type="journal article" date="2020" name="Cell">
        <title>Large-Scale Comparative Analyses of Tick Genomes Elucidate Their Genetic Diversity and Vector Capacities.</title>
        <authorList>
            <consortium name="Tick Genome and Microbiome Consortium (TIGMIC)"/>
            <person name="Jia N."/>
            <person name="Wang J."/>
            <person name="Shi W."/>
            <person name="Du L."/>
            <person name="Sun Y."/>
            <person name="Zhan W."/>
            <person name="Jiang J.F."/>
            <person name="Wang Q."/>
            <person name="Zhang B."/>
            <person name="Ji P."/>
            <person name="Bell-Sakyi L."/>
            <person name="Cui X.M."/>
            <person name="Yuan T.T."/>
            <person name="Jiang B.G."/>
            <person name="Yang W.F."/>
            <person name="Lam T.T."/>
            <person name="Chang Q.C."/>
            <person name="Ding S.J."/>
            <person name="Wang X.J."/>
            <person name="Zhu J.G."/>
            <person name="Ruan X.D."/>
            <person name="Zhao L."/>
            <person name="Wei J.T."/>
            <person name="Ye R.Z."/>
            <person name="Que T.C."/>
            <person name="Du C.H."/>
            <person name="Zhou Y.H."/>
            <person name="Cheng J.X."/>
            <person name="Dai P.F."/>
            <person name="Guo W.B."/>
            <person name="Han X.H."/>
            <person name="Huang E.J."/>
            <person name="Li L.F."/>
            <person name="Wei W."/>
            <person name="Gao Y.C."/>
            <person name="Liu J.Z."/>
            <person name="Shao H.Z."/>
            <person name="Wang X."/>
            <person name="Wang C.C."/>
            <person name="Yang T.C."/>
            <person name="Huo Q.B."/>
            <person name="Li W."/>
            <person name="Chen H.Y."/>
            <person name="Chen S.E."/>
            <person name="Zhou L.G."/>
            <person name="Ni X.B."/>
            <person name="Tian J.H."/>
            <person name="Sheng Y."/>
            <person name="Liu T."/>
            <person name="Pan Y.S."/>
            <person name="Xia L.Y."/>
            <person name="Li J."/>
            <person name="Zhao F."/>
            <person name="Cao W.C."/>
        </authorList>
    </citation>
    <scope>NUCLEOTIDE SEQUENCE</scope>
    <source>
        <strain evidence="2">Rmic-2018</strain>
    </source>
</reference>
<dbReference type="Gene3D" id="2.30.29.30">
    <property type="entry name" value="Pleckstrin-homology domain (PH domain)/Phosphotyrosine-binding domain (PTB)"/>
    <property type="match status" value="1"/>
</dbReference>
<organism evidence="2 3">
    <name type="scientific">Rhipicephalus microplus</name>
    <name type="common">Cattle tick</name>
    <name type="synonym">Boophilus microplus</name>
    <dbReference type="NCBI Taxonomy" id="6941"/>
    <lineage>
        <taxon>Eukaryota</taxon>
        <taxon>Metazoa</taxon>
        <taxon>Ecdysozoa</taxon>
        <taxon>Arthropoda</taxon>
        <taxon>Chelicerata</taxon>
        <taxon>Arachnida</taxon>
        <taxon>Acari</taxon>
        <taxon>Parasitiformes</taxon>
        <taxon>Ixodida</taxon>
        <taxon>Ixodoidea</taxon>
        <taxon>Ixodidae</taxon>
        <taxon>Rhipicephalinae</taxon>
        <taxon>Rhipicephalus</taxon>
        <taxon>Boophilus</taxon>
    </lineage>
</organism>
<dbReference type="EMBL" id="JABSTU010000005">
    <property type="protein sequence ID" value="KAH8030371.1"/>
    <property type="molecule type" value="Genomic_DNA"/>
</dbReference>
<keyword evidence="3" id="KW-1185">Reference proteome</keyword>
<comment type="caution">
    <text evidence="2">The sequence shown here is derived from an EMBL/GenBank/DDBJ whole genome shotgun (WGS) entry which is preliminary data.</text>
</comment>
<sequence length="188" mass="20571">MAQCLPMRLLKMISADHVVTQHQALAGMNVQESKRAFLALLQSWPLHRATIFEVTVSPTHIALTMCCAPVNTESIVNYSPSLNSLMIVTGGGKKGAKYIFTTNQALQIAGLIKDYTNVLQMKRKPMERMWHTPHVNASATATMEGGIQQEPATPQGSEPQPMPQPVASRPVSILYKPPPPLLVGEDFV</sequence>
<dbReference type="VEuPathDB" id="VectorBase:LOC119165191"/>